<dbReference type="Proteomes" id="UP000195570">
    <property type="component" value="Unassembled WGS sequence"/>
</dbReference>
<organism evidence="5 6">
    <name type="scientific">Trypanosoma equiperdum</name>
    <dbReference type="NCBI Taxonomy" id="5694"/>
    <lineage>
        <taxon>Eukaryota</taxon>
        <taxon>Discoba</taxon>
        <taxon>Euglenozoa</taxon>
        <taxon>Kinetoplastea</taxon>
        <taxon>Metakinetoplastina</taxon>
        <taxon>Trypanosomatida</taxon>
        <taxon>Trypanosomatidae</taxon>
        <taxon>Trypanosoma</taxon>
    </lineage>
</organism>
<dbReference type="InterPro" id="IPR008978">
    <property type="entry name" value="HSP20-like_chaperone"/>
</dbReference>
<dbReference type="EMBL" id="CZPT02000349">
    <property type="protein sequence ID" value="SCU65590.1"/>
    <property type="molecule type" value="Genomic_DNA"/>
</dbReference>
<feature type="domain" description="SHSP" evidence="4">
    <location>
        <begin position="27"/>
        <end position="141"/>
    </location>
</feature>
<dbReference type="FunFam" id="2.60.40.790:FF:000096">
    <property type="entry name" value="Heat shock protein 20"/>
    <property type="match status" value="1"/>
</dbReference>
<dbReference type="VEuPathDB" id="TriTrypDB:TEOVI_000846100"/>
<comment type="caution">
    <text evidence="5">The sequence shown here is derived from an EMBL/GenBank/DDBJ whole genome shotgun (WGS) entry which is preliminary data.</text>
</comment>
<evidence type="ECO:0000259" key="4">
    <source>
        <dbReference type="PROSITE" id="PS01031"/>
    </source>
</evidence>
<evidence type="ECO:0000256" key="2">
    <source>
        <dbReference type="PROSITE-ProRule" id="PRU00285"/>
    </source>
</evidence>
<accession>A0A1G4I1I5</accession>
<dbReference type="SMR" id="A0A1G4I1I5"/>
<evidence type="ECO:0000256" key="1">
    <source>
        <dbReference type="ARBA" id="ARBA00023016"/>
    </source>
</evidence>
<dbReference type="PROSITE" id="PS01031">
    <property type="entry name" value="SHSP"/>
    <property type="match status" value="1"/>
</dbReference>
<dbReference type="PANTHER" id="PTHR11527">
    <property type="entry name" value="HEAT-SHOCK PROTEIN 20 FAMILY MEMBER"/>
    <property type="match status" value="1"/>
</dbReference>
<dbReference type="Pfam" id="PF00011">
    <property type="entry name" value="HSP20"/>
    <property type="match status" value="1"/>
</dbReference>
<dbReference type="GeneID" id="92382395"/>
<comment type="similarity">
    <text evidence="2 3">Belongs to the small heat shock protein (HSP20) family.</text>
</comment>
<proteinExistence type="inferred from homology"/>
<dbReference type="InterPro" id="IPR031107">
    <property type="entry name" value="Small_HSP"/>
</dbReference>
<keyword evidence="1 5" id="KW-0346">Stress response</keyword>
<dbReference type="CDD" id="cd06464">
    <property type="entry name" value="ACD_sHsps-like"/>
    <property type="match status" value="1"/>
</dbReference>
<dbReference type="RefSeq" id="XP_067077162.1">
    <property type="nucleotide sequence ID" value="XM_067221061.1"/>
</dbReference>
<evidence type="ECO:0000256" key="3">
    <source>
        <dbReference type="RuleBase" id="RU003616"/>
    </source>
</evidence>
<keyword evidence="6" id="KW-1185">Reference proteome</keyword>
<dbReference type="Gene3D" id="2.60.40.790">
    <property type="match status" value="1"/>
</dbReference>
<evidence type="ECO:0000313" key="6">
    <source>
        <dbReference type="Proteomes" id="UP000195570"/>
    </source>
</evidence>
<name>A0A1G4I1I5_TRYEQ</name>
<protein>
    <submittedName>
        <fullName evidence="5">Heat shock protein 20, putative</fullName>
    </submittedName>
</protein>
<reference evidence="5" key="1">
    <citation type="submission" date="2016-09" db="EMBL/GenBank/DDBJ databases">
        <authorList>
            <person name="Hebert L."/>
            <person name="Moumen B."/>
        </authorList>
    </citation>
    <scope>NUCLEOTIDE SEQUENCE [LARGE SCALE GENOMIC DNA]</scope>
    <source>
        <strain evidence="5">OVI</strain>
    </source>
</reference>
<evidence type="ECO:0000313" key="5">
    <source>
        <dbReference type="EMBL" id="SCU65590.1"/>
    </source>
</evidence>
<dbReference type="InterPro" id="IPR002068">
    <property type="entry name" value="A-crystallin/Hsp20_dom"/>
</dbReference>
<dbReference type="AlphaFoldDB" id="A0A1G4I1I5"/>
<sequence length="141" mass="15842">MWDPFRDIDRIFNRVLPLTGAGSFSSFSRGSWSPAMDLVEKPEGYKLLVDLPGMNREDIQVGIEDNRLCISGNRKSLLKDDEQHLAVFLERGYGRFERCMNLPSPIVEESVKARLRDSVLVVELKKNNSPASSAATSVTIQ</sequence>
<gene>
    <name evidence="5" type="ORF">TEOVI_000846100</name>
</gene>
<dbReference type="SUPFAM" id="SSF49764">
    <property type="entry name" value="HSP20-like chaperones"/>
    <property type="match status" value="1"/>
</dbReference>